<comment type="subcellular location">
    <subcellularLocation>
        <location evidence="1">Mitochondrion inner membrane</location>
        <topology evidence="1">Single-pass membrane protein</topology>
    </subcellularLocation>
</comment>
<feature type="region of interest" description="Disordered" evidence="2">
    <location>
        <begin position="59"/>
        <end position="124"/>
    </location>
</feature>
<evidence type="ECO:0000256" key="2">
    <source>
        <dbReference type="SAM" id="MobiDB-lite"/>
    </source>
</evidence>
<dbReference type="Gene3D" id="3.40.50.1000">
    <property type="entry name" value="HAD superfamily/HAD-like"/>
    <property type="match status" value="1"/>
</dbReference>
<keyword evidence="1" id="KW-0811">Translocation</keyword>
<dbReference type="OrthoDB" id="1711508at2759"/>
<evidence type="ECO:0000313" key="4">
    <source>
        <dbReference type="EMBL" id="KZZ89971.1"/>
    </source>
</evidence>
<dbReference type="GO" id="GO:0005744">
    <property type="term" value="C:TIM23 mitochondrial import inner membrane translocase complex"/>
    <property type="evidence" value="ECO:0007669"/>
    <property type="project" value="UniProtKB-UniRule"/>
</dbReference>
<evidence type="ECO:0000256" key="1">
    <source>
        <dbReference type="RuleBase" id="RU365079"/>
    </source>
</evidence>
<keyword evidence="1" id="KW-0809">Transit peptide</keyword>
<dbReference type="GO" id="GO:0015031">
    <property type="term" value="P:protein transport"/>
    <property type="evidence" value="ECO:0007669"/>
    <property type="project" value="UniProtKB-KW"/>
</dbReference>
<dbReference type="InterPro" id="IPR023214">
    <property type="entry name" value="HAD_sf"/>
</dbReference>
<comment type="caution">
    <text evidence="4">The sequence shown here is derived from an EMBL/GenBank/DDBJ whole genome shotgun (WGS) entry which is preliminary data.</text>
</comment>
<evidence type="ECO:0000259" key="3">
    <source>
        <dbReference type="PROSITE" id="PS50969"/>
    </source>
</evidence>
<dbReference type="STRING" id="1081109.A0A167XE60"/>
<dbReference type="SMART" id="SM00577">
    <property type="entry name" value="CPDc"/>
    <property type="match status" value="1"/>
</dbReference>
<gene>
    <name evidence="4" type="ORF">AAL_07479</name>
</gene>
<protein>
    <recommendedName>
        <fullName evidence="1">Mitochondrial import inner membrane translocase subunit TIM50</fullName>
    </recommendedName>
</protein>
<dbReference type="PROSITE" id="PS50969">
    <property type="entry name" value="FCP1"/>
    <property type="match status" value="1"/>
</dbReference>
<sequence length="324" mass="35507">MAAATATAIAVSAPRHLPSAAASSSAPSPSLALPAAPKKKKGIMRKSKALKECLLLQKNQHHHHHNHNHHQQPSPLPPQPTHQKPKARQKPSPQSGGIPDPSEAYLEQATGPVTPSGQALPAPLPLPRPRQILVILDLNGTLLYRPDRRHSGNFIARPHAEPFLSYCLDTFVLAIWSSAKPENVRKMVAKLLTPAQAARCVVIWARDKLGLCADDYSARVQVYKRLSVVWADERVQQAHPGHDAGARWDQTNTVLVDDSAEKGRSEPYNILPLPEFSGPSGEVPNVLPQVHDYLNALCYQPDISRYMRRNPFTLDPGYALPADA</sequence>
<keyword evidence="1" id="KW-0653">Protein transport</keyword>
<dbReference type="InterPro" id="IPR036412">
    <property type="entry name" value="HAD-like_sf"/>
</dbReference>
<dbReference type="Pfam" id="PF03031">
    <property type="entry name" value="NIF"/>
    <property type="match status" value="1"/>
</dbReference>
<feature type="compositionally biased region" description="Basic residues" evidence="2">
    <location>
        <begin position="59"/>
        <end position="70"/>
    </location>
</feature>
<keyword evidence="1" id="KW-0813">Transport</keyword>
<dbReference type="InterPro" id="IPR004274">
    <property type="entry name" value="FCP1_dom"/>
</dbReference>
<comment type="function">
    <text evidence="1">Essential component of the TIM23 complex, a complex that mediates the translocation of transit peptide-containing proteins across the mitochondrial inner membrane.</text>
</comment>
<accession>A0A167XE60</accession>
<feature type="domain" description="FCP1 homology" evidence="3">
    <location>
        <begin position="127"/>
        <end position="297"/>
    </location>
</feature>
<dbReference type="AlphaFoldDB" id="A0A167XE60"/>
<feature type="compositionally biased region" description="Low complexity" evidence="2">
    <location>
        <begin position="1"/>
        <end position="36"/>
    </location>
</feature>
<keyword evidence="1" id="KW-0496">Mitochondrion</keyword>
<comment type="similarity">
    <text evidence="1">Belongs to the TIM50 family.</text>
</comment>
<dbReference type="Proteomes" id="UP000078544">
    <property type="component" value="Unassembled WGS sequence"/>
</dbReference>
<dbReference type="SUPFAM" id="SSF56784">
    <property type="entry name" value="HAD-like"/>
    <property type="match status" value="1"/>
</dbReference>
<comment type="subunit">
    <text evidence="1">Component of the TIM23 complex.</text>
</comment>
<feature type="region of interest" description="Disordered" evidence="2">
    <location>
        <begin position="1"/>
        <end position="45"/>
    </location>
</feature>
<reference evidence="4 5" key="1">
    <citation type="journal article" date="2016" name="Genome Biol. Evol.">
        <title>Divergent and convergent evolution of fungal pathogenicity.</title>
        <authorList>
            <person name="Shang Y."/>
            <person name="Xiao G."/>
            <person name="Zheng P."/>
            <person name="Cen K."/>
            <person name="Zhan S."/>
            <person name="Wang C."/>
        </authorList>
    </citation>
    <scope>NUCLEOTIDE SEQUENCE [LARGE SCALE GENOMIC DNA]</scope>
    <source>
        <strain evidence="4 5">RCEF 2490</strain>
    </source>
</reference>
<keyword evidence="5" id="KW-1185">Reference proteome</keyword>
<dbReference type="PANTHER" id="PTHR12210">
    <property type="entry name" value="DULLARD PROTEIN PHOSPHATASE"/>
    <property type="match status" value="1"/>
</dbReference>
<name>A0A167XE60_9HYPO</name>
<evidence type="ECO:0000313" key="5">
    <source>
        <dbReference type="Proteomes" id="UP000078544"/>
    </source>
</evidence>
<dbReference type="EMBL" id="AZGY01000023">
    <property type="protein sequence ID" value="KZZ89971.1"/>
    <property type="molecule type" value="Genomic_DNA"/>
</dbReference>
<organism evidence="4 5">
    <name type="scientific">Moelleriella libera RCEF 2490</name>
    <dbReference type="NCBI Taxonomy" id="1081109"/>
    <lineage>
        <taxon>Eukaryota</taxon>
        <taxon>Fungi</taxon>
        <taxon>Dikarya</taxon>
        <taxon>Ascomycota</taxon>
        <taxon>Pezizomycotina</taxon>
        <taxon>Sordariomycetes</taxon>
        <taxon>Hypocreomycetidae</taxon>
        <taxon>Hypocreales</taxon>
        <taxon>Clavicipitaceae</taxon>
        <taxon>Moelleriella</taxon>
    </lineage>
</organism>
<proteinExistence type="inferred from homology"/>
<dbReference type="InterPro" id="IPR050365">
    <property type="entry name" value="TIM50"/>
</dbReference>